<comment type="caution">
    <text evidence="1">The sequence shown here is derived from an EMBL/GenBank/DDBJ whole genome shotgun (WGS) entry which is preliminary data.</text>
</comment>
<protein>
    <submittedName>
        <fullName evidence="1">Uncharacterized protein</fullName>
    </submittedName>
</protein>
<reference evidence="1 2" key="1">
    <citation type="journal article" date="2012" name="Science">
        <title>Ecological populations of bacteria act as socially cohesive units of antibiotic production and resistance.</title>
        <authorList>
            <person name="Cordero O.X."/>
            <person name="Wildschutte H."/>
            <person name="Kirkup B."/>
            <person name="Proehl S."/>
            <person name="Ngo L."/>
            <person name="Hussain F."/>
            <person name="Le Roux F."/>
            <person name="Mincer T."/>
            <person name="Polz M.F."/>
        </authorList>
    </citation>
    <scope>NUCLEOTIDE SEQUENCE [LARGE SCALE GENOMIC DNA]</scope>
    <source>
        <strain evidence="1 2">12E03</strain>
    </source>
</reference>
<sequence>MSKKKLTEKELLEGITPYNAHSDLLTKTETKPDWVPFADEVERITDDLMANRNEVFDELSSGFVNPDIFLSNLKLALDRLPDGDIELCDLGNEIGRVIANLNSPNKTLLREVTHGIEHGFDMISKERGTSNE</sequence>
<organism evidence="1 2">
    <name type="scientific">Vibrio splendidus 12E03</name>
    <dbReference type="NCBI Taxonomy" id="1191305"/>
    <lineage>
        <taxon>Bacteria</taxon>
        <taxon>Pseudomonadati</taxon>
        <taxon>Pseudomonadota</taxon>
        <taxon>Gammaproteobacteria</taxon>
        <taxon>Vibrionales</taxon>
        <taxon>Vibrionaceae</taxon>
        <taxon>Vibrio</taxon>
    </lineage>
</organism>
<evidence type="ECO:0000313" key="1">
    <source>
        <dbReference type="EMBL" id="OEF94459.1"/>
    </source>
</evidence>
<dbReference type="AlphaFoldDB" id="A0A1E5FVD3"/>
<accession>A0A1E5FVD3</accession>
<dbReference type="OrthoDB" id="5878431at2"/>
<proteinExistence type="predicted"/>
<evidence type="ECO:0000313" key="2">
    <source>
        <dbReference type="Proteomes" id="UP000094802"/>
    </source>
</evidence>
<name>A0A1E5FVD3_VIBSP</name>
<dbReference type="EMBL" id="AJZD02000061">
    <property type="protein sequence ID" value="OEF94459.1"/>
    <property type="molecule type" value="Genomic_DNA"/>
</dbReference>
<gene>
    <name evidence="1" type="ORF">A142_17350</name>
</gene>
<dbReference type="RefSeq" id="WP_019822900.1">
    <property type="nucleotide sequence ID" value="NZ_AJZD02000061.1"/>
</dbReference>
<dbReference type="Proteomes" id="UP000094802">
    <property type="component" value="Unassembled WGS sequence"/>
</dbReference>